<keyword evidence="1 2" id="KW-0193">Cuticle</keyword>
<dbReference type="GO" id="GO:0005615">
    <property type="term" value="C:extracellular space"/>
    <property type="evidence" value="ECO:0007669"/>
    <property type="project" value="TreeGrafter"/>
</dbReference>
<dbReference type="PROSITE" id="PS51155">
    <property type="entry name" value="CHIT_BIND_RR_2"/>
    <property type="match status" value="1"/>
</dbReference>
<dbReference type="GO" id="GO:0031012">
    <property type="term" value="C:extracellular matrix"/>
    <property type="evidence" value="ECO:0007669"/>
    <property type="project" value="TreeGrafter"/>
</dbReference>
<dbReference type="PANTHER" id="PTHR12236">
    <property type="entry name" value="STRUCTURAL CONTITUENT OF CUTICLE"/>
    <property type="match status" value="1"/>
</dbReference>
<evidence type="ECO:0000256" key="4">
    <source>
        <dbReference type="SAM" id="SignalP"/>
    </source>
</evidence>
<accession>A0A0C9RZF4</accession>
<evidence type="ECO:0000256" key="3">
    <source>
        <dbReference type="SAM" id="MobiDB-lite"/>
    </source>
</evidence>
<feature type="signal peptide" evidence="4">
    <location>
        <begin position="1"/>
        <end position="23"/>
    </location>
</feature>
<keyword evidence="4" id="KW-0732">Signal</keyword>
<sequence>IDQRSVMTRGVFIFSAMLAVARAAVIAPALTVIQPAEVVGSTTYDPRPQYSYSYSVADDSTGDQKTQEESRNGDVVQGSYSLVEPDGSRRRVAYASDSVSGFNAVVQRDPNLDPVYRTAIIGPVHVVRQSIVAATNANLQRSTSIASISPYASQDPVAPNIRAGAFYGNQPAQGIISHQISPELLQGQ</sequence>
<reference evidence="5" key="1">
    <citation type="submission" date="2015-01" db="EMBL/GenBank/DDBJ databases">
        <title>Transcriptome Assembly of Fopius arisanus.</title>
        <authorList>
            <person name="Geib S."/>
        </authorList>
    </citation>
    <scope>NUCLEOTIDE SEQUENCE</scope>
</reference>
<feature type="region of interest" description="Disordered" evidence="3">
    <location>
        <begin position="57"/>
        <end position="81"/>
    </location>
</feature>
<evidence type="ECO:0000256" key="2">
    <source>
        <dbReference type="PROSITE-ProRule" id="PRU00497"/>
    </source>
</evidence>
<dbReference type="Pfam" id="PF00379">
    <property type="entry name" value="Chitin_bind_4"/>
    <property type="match status" value="1"/>
</dbReference>
<dbReference type="EMBL" id="GBYB01013506">
    <property type="protein sequence ID" value="JAG83273.1"/>
    <property type="molecule type" value="Transcribed_RNA"/>
</dbReference>
<dbReference type="PANTHER" id="PTHR12236:SF86">
    <property type="entry name" value="CCP84AC-RELATED"/>
    <property type="match status" value="1"/>
</dbReference>
<feature type="non-terminal residue" evidence="5">
    <location>
        <position position="1"/>
    </location>
</feature>
<protein>
    <submittedName>
        <fullName evidence="5">CUA2B_0 protein</fullName>
    </submittedName>
</protein>
<organism evidence="5">
    <name type="scientific">Fopius arisanus</name>
    <dbReference type="NCBI Taxonomy" id="64838"/>
    <lineage>
        <taxon>Eukaryota</taxon>
        <taxon>Metazoa</taxon>
        <taxon>Ecdysozoa</taxon>
        <taxon>Arthropoda</taxon>
        <taxon>Hexapoda</taxon>
        <taxon>Insecta</taxon>
        <taxon>Pterygota</taxon>
        <taxon>Neoptera</taxon>
        <taxon>Endopterygota</taxon>
        <taxon>Hymenoptera</taxon>
        <taxon>Apocrita</taxon>
        <taxon>Ichneumonoidea</taxon>
        <taxon>Braconidae</taxon>
        <taxon>Opiinae</taxon>
        <taxon>Fopius</taxon>
    </lineage>
</organism>
<evidence type="ECO:0000313" key="5">
    <source>
        <dbReference type="EMBL" id="JAG83273.1"/>
    </source>
</evidence>
<dbReference type="PRINTS" id="PR00947">
    <property type="entry name" value="CUTICLE"/>
</dbReference>
<proteinExistence type="predicted"/>
<dbReference type="InterPro" id="IPR000618">
    <property type="entry name" value="Insect_cuticle"/>
</dbReference>
<gene>
    <name evidence="5" type="primary">CUA2B_0</name>
    <name evidence="5" type="ORF">g.5231</name>
</gene>
<dbReference type="GO" id="GO:0042302">
    <property type="term" value="F:structural constituent of cuticle"/>
    <property type="evidence" value="ECO:0007669"/>
    <property type="project" value="UniProtKB-UniRule"/>
</dbReference>
<name>A0A0C9RZF4_9HYME</name>
<dbReference type="InterPro" id="IPR051217">
    <property type="entry name" value="Insect_Cuticle_Struc_Prot"/>
</dbReference>
<dbReference type="AlphaFoldDB" id="A0A0C9RZF4"/>
<evidence type="ECO:0000256" key="1">
    <source>
        <dbReference type="ARBA" id="ARBA00022460"/>
    </source>
</evidence>
<feature type="chain" id="PRO_5002212652" evidence="4">
    <location>
        <begin position="24"/>
        <end position="188"/>
    </location>
</feature>